<proteinExistence type="predicted"/>
<dbReference type="Proteomes" id="UP000556620">
    <property type="component" value="Unassembled WGS sequence"/>
</dbReference>
<dbReference type="GeneID" id="83680087"/>
<dbReference type="SUPFAM" id="SSF52540">
    <property type="entry name" value="P-loop containing nucleoside triphosphate hydrolases"/>
    <property type="match status" value="1"/>
</dbReference>
<dbReference type="EMBL" id="JACGCU010000007">
    <property type="protein sequence ID" value="MBA6058772.1"/>
    <property type="molecule type" value="Genomic_DNA"/>
</dbReference>
<gene>
    <name evidence="1" type="ORF">H4C44_06245</name>
</gene>
<dbReference type="Pfam" id="PF05621">
    <property type="entry name" value="TniB"/>
    <property type="match status" value="1"/>
</dbReference>
<evidence type="ECO:0000313" key="2">
    <source>
        <dbReference type="Proteomes" id="UP000556620"/>
    </source>
</evidence>
<dbReference type="InterPro" id="IPR027417">
    <property type="entry name" value="P-loop_NTPase"/>
</dbReference>
<sequence length="292" mass="33371">MPFEHIHESRRFAMELSDQERMDFIRKDVLISTEHLRNVKLIAYNMIHIPRGCMEAPCLVVTAGSNYGKSTICNEIRGLNEDWCRKIRYVNFVRDTRNVRVRPRPGEKLMIALGLDPGKTGLDIGMVMEYCLANDVRAIFMDEFQDSILQLSNQEQLAFLSMLRGMCGPPTYMSFFVFGVGEALNALQFDPQYVRRFEKYEVTPWQQVDSEYLNFLDTWESIMPLAMPSRLSSAELSSAIYKKTEGVVGRICDLLKAAGAYAISSGIEKITIEVLERAGKSKWLQEIPANQK</sequence>
<dbReference type="RefSeq" id="WP_181097959.1">
    <property type="nucleotide sequence ID" value="NZ_JACGCU010000007.1"/>
</dbReference>
<reference evidence="1 2" key="1">
    <citation type="submission" date="2020-07" db="EMBL/GenBank/DDBJ databases">
        <title>Diversity of carbapenemase encoding genes among Pseudomonas putida group clinical isolates in a tertiary Brazilian hospital.</title>
        <authorList>
            <person name="Alberto-Lei F."/>
            <person name="Nodari C.S."/>
            <person name="Streling A.P."/>
            <person name="Paulino J.T."/>
            <person name="Bessa-Neto F.O."/>
            <person name="Cayo R."/>
            <person name="Gales A.C."/>
        </authorList>
    </citation>
    <scope>NUCLEOTIDE SEQUENCE [LARGE SCALE GENOMIC DNA]</scope>
    <source>
        <strain evidence="1 2">14535</strain>
    </source>
</reference>
<organism evidence="1 2">
    <name type="scientific">Pseudomonas juntendi</name>
    <dbReference type="NCBI Taxonomy" id="2666183"/>
    <lineage>
        <taxon>Bacteria</taxon>
        <taxon>Pseudomonadati</taxon>
        <taxon>Pseudomonadota</taxon>
        <taxon>Gammaproteobacteria</taxon>
        <taxon>Pseudomonadales</taxon>
        <taxon>Pseudomonadaceae</taxon>
        <taxon>Pseudomonas</taxon>
    </lineage>
</organism>
<dbReference type="InterPro" id="IPR008868">
    <property type="entry name" value="TniB"/>
</dbReference>
<name>A0A7W2JGV0_9PSED</name>
<dbReference type="AlphaFoldDB" id="A0A7W2JGV0"/>
<protein>
    <submittedName>
        <fullName evidence="1">TniB family NTP-binding protein</fullName>
    </submittedName>
</protein>
<evidence type="ECO:0000313" key="1">
    <source>
        <dbReference type="EMBL" id="MBA6058772.1"/>
    </source>
</evidence>
<accession>A0A7W2JGV0</accession>
<comment type="caution">
    <text evidence="1">The sequence shown here is derived from an EMBL/GenBank/DDBJ whole genome shotgun (WGS) entry which is preliminary data.</text>
</comment>